<reference evidence="1" key="1">
    <citation type="submission" date="2021-01" db="EMBL/GenBank/DDBJ databases">
        <title>Modified the classification status of verrucomicrobia.</title>
        <authorList>
            <person name="Feng X."/>
        </authorList>
    </citation>
    <scope>NUCLEOTIDE SEQUENCE</scope>
    <source>
        <strain evidence="1">5K15</strain>
    </source>
</reference>
<dbReference type="GO" id="GO:0016298">
    <property type="term" value="F:lipase activity"/>
    <property type="evidence" value="ECO:0007669"/>
    <property type="project" value="InterPro"/>
</dbReference>
<gene>
    <name evidence="1" type="ORF">JIN83_14765</name>
</gene>
<dbReference type="Proteomes" id="UP000634206">
    <property type="component" value="Unassembled WGS sequence"/>
</dbReference>
<keyword evidence="2" id="KW-1185">Reference proteome</keyword>
<dbReference type="GO" id="GO:0006629">
    <property type="term" value="P:lipid metabolic process"/>
    <property type="evidence" value="ECO:0007669"/>
    <property type="project" value="InterPro"/>
</dbReference>
<dbReference type="Gene3D" id="3.40.50.1110">
    <property type="entry name" value="SGNH hydrolase"/>
    <property type="match status" value="1"/>
</dbReference>
<dbReference type="PROSITE" id="PS01098">
    <property type="entry name" value="LIPASE_GDSL_SER"/>
    <property type="match status" value="1"/>
</dbReference>
<dbReference type="AlphaFoldDB" id="A0AAE2SDG1"/>
<dbReference type="InterPro" id="IPR036514">
    <property type="entry name" value="SGNH_hydro_sf"/>
</dbReference>
<evidence type="ECO:0000313" key="1">
    <source>
        <dbReference type="EMBL" id="MBK1856231.1"/>
    </source>
</evidence>
<comment type="caution">
    <text evidence="1">The sequence shown here is derived from an EMBL/GenBank/DDBJ whole genome shotgun (WGS) entry which is preliminary data.</text>
</comment>
<accession>A0AAE2SDG1</accession>
<proteinExistence type="predicted"/>
<evidence type="ECO:0000313" key="2">
    <source>
        <dbReference type="Proteomes" id="UP000634206"/>
    </source>
</evidence>
<dbReference type="InterPro" id="IPR008265">
    <property type="entry name" value="Lipase_GDSL_AS"/>
</dbReference>
<organism evidence="1 2">
    <name type="scientific">Oceaniferula flava</name>
    <dbReference type="NCBI Taxonomy" id="2800421"/>
    <lineage>
        <taxon>Bacteria</taxon>
        <taxon>Pseudomonadati</taxon>
        <taxon>Verrucomicrobiota</taxon>
        <taxon>Verrucomicrobiia</taxon>
        <taxon>Verrucomicrobiales</taxon>
        <taxon>Verrucomicrobiaceae</taxon>
        <taxon>Oceaniferula</taxon>
    </lineage>
</organism>
<dbReference type="RefSeq" id="WP_309490849.1">
    <property type="nucleotide sequence ID" value="NZ_JAENIG010000011.1"/>
</dbReference>
<protein>
    <submittedName>
        <fullName evidence="1">Uncharacterized protein</fullName>
    </submittedName>
</protein>
<name>A0AAE2SDG1_9BACT</name>
<dbReference type="EMBL" id="JAENIG010000011">
    <property type="protein sequence ID" value="MBK1856231.1"/>
    <property type="molecule type" value="Genomic_DNA"/>
</dbReference>
<sequence length="75" mass="8285">MAVLFSTATLAFAETTPTILALGDSMTAGGKSFVCYREVLVPELRKKKLRLDSLGREQMLFQRMLDTEARALATC</sequence>